<dbReference type="SUPFAM" id="SSF55729">
    <property type="entry name" value="Acyl-CoA N-acyltransferases (Nat)"/>
    <property type="match status" value="1"/>
</dbReference>
<dbReference type="InterPro" id="IPR000182">
    <property type="entry name" value="GNAT_dom"/>
</dbReference>
<dbReference type="Proteomes" id="UP000287756">
    <property type="component" value="Chromosome"/>
</dbReference>
<dbReference type="OrthoDB" id="9795206at2"/>
<feature type="domain" description="N-acetyltransferase" evidence="1">
    <location>
        <begin position="17"/>
        <end position="181"/>
    </location>
</feature>
<dbReference type="RefSeq" id="WP_128523830.1">
    <property type="nucleotide sequence ID" value="NZ_CP026118.1"/>
</dbReference>
<protein>
    <submittedName>
        <fullName evidence="2">N-acetyltransferase</fullName>
    </submittedName>
</protein>
<dbReference type="PROSITE" id="PS51186">
    <property type="entry name" value="GNAT"/>
    <property type="match status" value="1"/>
</dbReference>
<organism evidence="2 3">
    <name type="scientific">Halobacillus litoralis</name>
    <dbReference type="NCBI Taxonomy" id="45668"/>
    <lineage>
        <taxon>Bacteria</taxon>
        <taxon>Bacillati</taxon>
        <taxon>Bacillota</taxon>
        <taxon>Bacilli</taxon>
        <taxon>Bacillales</taxon>
        <taxon>Bacillaceae</taxon>
        <taxon>Halobacillus</taxon>
    </lineage>
</organism>
<dbReference type="EMBL" id="CP026118">
    <property type="protein sequence ID" value="QAS51787.1"/>
    <property type="molecule type" value="Genomic_DNA"/>
</dbReference>
<sequence>MSEEVHQPIKFLAGNRVYLRPIENEDLDFFYKNALWDKEGRRLTGTQAVFTRSAVQDWFDRISKDASRIDLVICLQETDQLIGDIAMLEIDQQNRKAIVRISIFDKDFWGDGYGTEAMSLLLEFGFEIMNLNRVGLDVFAYNKRGMQSYKKLGFIEEGRIREELFYNGAYHDSILMGVKRDEFLKYV</sequence>
<name>A0A410MAQ2_9BACI</name>
<dbReference type="KEGG" id="hli:HLI_05830"/>
<reference evidence="2 3" key="1">
    <citation type="submission" date="2018-01" db="EMBL/GenBank/DDBJ databases">
        <title>The whole genome sequencing and assembly of Halobacillus litoralis ERB031 strain.</title>
        <authorList>
            <person name="Lee S.-J."/>
            <person name="Park M.-K."/>
            <person name="Kim J.-Y."/>
            <person name="Lee Y.-J."/>
            <person name="Yi H."/>
            <person name="Bahn Y.-S."/>
            <person name="Kim J.F."/>
            <person name="Lee D.-W."/>
        </authorList>
    </citation>
    <scope>NUCLEOTIDE SEQUENCE [LARGE SCALE GENOMIC DNA]</scope>
    <source>
        <strain evidence="2 3">ERB 031</strain>
    </source>
</reference>
<accession>A0A410MAQ2</accession>
<dbReference type="GO" id="GO:0016747">
    <property type="term" value="F:acyltransferase activity, transferring groups other than amino-acyl groups"/>
    <property type="evidence" value="ECO:0007669"/>
    <property type="project" value="InterPro"/>
</dbReference>
<dbReference type="InterPro" id="IPR016181">
    <property type="entry name" value="Acyl_CoA_acyltransferase"/>
</dbReference>
<dbReference type="PANTHER" id="PTHR43415:SF3">
    <property type="entry name" value="GNAT-FAMILY ACETYLTRANSFERASE"/>
    <property type="match status" value="1"/>
</dbReference>
<evidence type="ECO:0000313" key="3">
    <source>
        <dbReference type="Proteomes" id="UP000287756"/>
    </source>
</evidence>
<dbReference type="Pfam" id="PF13302">
    <property type="entry name" value="Acetyltransf_3"/>
    <property type="match status" value="1"/>
</dbReference>
<gene>
    <name evidence="2" type="ORF">HLI_05830</name>
</gene>
<dbReference type="PANTHER" id="PTHR43415">
    <property type="entry name" value="SPERMIDINE N(1)-ACETYLTRANSFERASE"/>
    <property type="match status" value="1"/>
</dbReference>
<keyword evidence="2" id="KW-0808">Transferase</keyword>
<evidence type="ECO:0000259" key="1">
    <source>
        <dbReference type="PROSITE" id="PS51186"/>
    </source>
</evidence>
<proteinExistence type="predicted"/>
<evidence type="ECO:0000313" key="2">
    <source>
        <dbReference type="EMBL" id="QAS51787.1"/>
    </source>
</evidence>
<dbReference type="Gene3D" id="3.40.630.30">
    <property type="match status" value="1"/>
</dbReference>
<dbReference type="AlphaFoldDB" id="A0A410MAQ2"/>